<feature type="transmembrane region" description="Helical" evidence="7">
    <location>
        <begin position="270"/>
        <end position="290"/>
    </location>
</feature>
<proteinExistence type="predicted"/>
<dbReference type="EMBL" id="BRXY01000393">
    <property type="protein sequence ID" value="GMH91969.1"/>
    <property type="molecule type" value="Genomic_DNA"/>
</dbReference>
<sequence>MLIYNKNYHGLPTLFNLFQSPLLRTFLPALISVLPPLFLPSITIDHPWTYQPFSFIVGFGIIFRVNLSYERYWSGITSVRLGISKLADGHDMYESFLPSSSIVNTTSTPNIANPKLPELRNLLTVHLAVHLQSLRLPIPFLSIPFVEVLTPYELSAHETHPLTKHNPKHYTPRLTPTQNLDLCTRLKLVFHNRFDGTFLTLLSQKNPLPILGPLPSKGCPLPSMKKILKHVHSTVFDEHPPIVSRIYQVLSDGELHLQNARRIGSTPFPFAYAQLLTFLLLIFTLTFGLFLEQTIVNPWIARVVTVVTVWTYLSFNEVARELEEVWGAGGGNTARDQYEFCKRLEGE</sequence>
<keyword evidence="4 7" id="KW-1133">Transmembrane helix</keyword>
<evidence type="ECO:0000256" key="2">
    <source>
        <dbReference type="ARBA" id="ARBA00022448"/>
    </source>
</evidence>
<organism evidence="8 9">
    <name type="scientific">Triparma strigata</name>
    <dbReference type="NCBI Taxonomy" id="1606541"/>
    <lineage>
        <taxon>Eukaryota</taxon>
        <taxon>Sar</taxon>
        <taxon>Stramenopiles</taxon>
        <taxon>Ochrophyta</taxon>
        <taxon>Bolidophyceae</taxon>
        <taxon>Parmales</taxon>
        <taxon>Triparmaceae</taxon>
        <taxon>Triparma</taxon>
    </lineage>
</organism>
<accession>A0A9W7ETA7</accession>
<dbReference type="Pfam" id="PF25539">
    <property type="entry name" value="Bestrophin_2"/>
    <property type="match status" value="1"/>
</dbReference>
<evidence type="ECO:0000256" key="1">
    <source>
        <dbReference type="ARBA" id="ARBA00004141"/>
    </source>
</evidence>
<keyword evidence="2" id="KW-0813">Transport</keyword>
<dbReference type="AlphaFoldDB" id="A0A9W7ETA7"/>
<keyword evidence="3 7" id="KW-0812">Transmembrane</keyword>
<comment type="caution">
    <text evidence="8">The sequence shown here is derived from an EMBL/GenBank/DDBJ whole genome shotgun (WGS) entry which is preliminary data.</text>
</comment>
<evidence type="ECO:0000256" key="4">
    <source>
        <dbReference type="ARBA" id="ARBA00022989"/>
    </source>
</evidence>
<feature type="transmembrane region" description="Helical" evidence="7">
    <location>
        <begin position="48"/>
        <end position="67"/>
    </location>
</feature>
<comment type="subcellular location">
    <subcellularLocation>
        <location evidence="1">Membrane</location>
        <topology evidence="1">Multi-pass membrane protein</topology>
    </subcellularLocation>
</comment>
<evidence type="ECO:0000256" key="6">
    <source>
        <dbReference type="ARBA" id="ARBA00023136"/>
    </source>
</evidence>
<evidence type="ECO:0000256" key="5">
    <source>
        <dbReference type="ARBA" id="ARBA00023065"/>
    </source>
</evidence>
<dbReference type="PANTHER" id="PTHR33281:SF20">
    <property type="match status" value="1"/>
</dbReference>
<gene>
    <name evidence="8" type="ORF">TrST_g548</name>
</gene>
<protein>
    <submittedName>
        <fullName evidence="8">Uncharacterized protein</fullName>
    </submittedName>
</protein>
<keyword evidence="5" id="KW-0406">Ion transport</keyword>
<dbReference type="Proteomes" id="UP001165085">
    <property type="component" value="Unassembled WGS sequence"/>
</dbReference>
<keyword evidence="6 7" id="KW-0472">Membrane</keyword>
<keyword evidence="9" id="KW-1185">Reference proteome</keyword>
<reference evidence="9" key="1">
    <citation type="journal article" date="2023" name="Commun. Biol.">
        <title>Genome analysis of Parmales, the sister group of diatoms, reveals the evolutionary specialization of diatoms from phago-mixotrophs to photoautotrophs.</title>
        <authorList>
            <person name="Ban H."/>
            <person name="Sato S."/>
            <person name="Yoshikawa S."/>
            <person name="Yamada K."/>
            <person name="Nakamura Y."/>
            <person name="Ichinomiya M."/>
            <person name="Sato N."/>
            <person name="Blanc-Mathieu R."/>
            <person name="Endo H."/>
            <person name="Kuwata A."/>
            <person name="Ogata H."/>
        </authorList>
    </citation>
    <scope>NUCLEOTIDE SEQUENCE [LARGE SCALE GENOMIC DNA]</scope>
    <source>
        <strain evidence="9">NIES 3701</strain>
    </source>
</reference>
<dbReference type="PANTHER" id="PTHR33281">
    <property type="entry name" value="UPF0187 PROTEIN YNEE"/>
    <property type="match status" value="1"/>
</dbReference>
<dbReference type="OrthoDB" id="41192at2759"/>
<feature type="transmembrane region" description="Helical" evidence="7">
    <location>
        <begin position="21"/>
        <end position="42"/>
    </location>
</feature>
<dbReference type="InterPro" id="IPR044669">
    <property type="entry name" value="YneE/VCCN1/2-like"/>
</dbReference>
<evidence type="ECO:0000256" key="7">
    <source>
        <dbReference type="SAM" id="Phobius"/>
    </source>
</evidence>
<dbReference type="GO" id="GO:0005254">
    <property type="term" value="F:chloride channel activity"/>
    <property type="evidence" value="ECO:0007669"/>
    <property type="project" value="InterPro"/>
</dbReference>
<dbReference type="GO" id="GO:0016020">
    <property type="term" value="C:membrane"/>
    <property type="evidence" value="ECO:0007669"/>
    <property type="project" value="UniProtKB-SubCell"/>
</dbReference>
<name>A0A9W7ETA7_9STRA</name>
<evidence type="ECO:0000313" key="8">
    <source>
        <dbReference type="EMBL" id="GMH91969.1"/>
    </source>
</evidence>
<evidence type="ECO:0000256" key="3">
    <source>
        <dbReference type="ARBA" id="ARBA00022692"/>
    </source>
</evidence>
<evidence type="ECO:0000313" key="9">
    <source>
        <dbReference type="Proteomes" id="UP001165085"/>
    </source>
</evidence>